<evidence type="ECO:0000313" key="2">
    <source>
        <dbReference type="EMBL" id="ALJ27693.1"/>
    </source>
</evidence>
<dbReference type="EMBL" id="CP012900">
    <property type="protein sequence ID" value="ALJ27693.1"/>
    <property type="molecule type" value="Genomic_DNA"/>
</dbReference>
<dbReference type="Proteomes" id="UP000061010">
    <property type="component" value="Chromosome"/>
</dbReference>
<dbReference type="KEGG" id="sacz:AOT14_12900"/>
<evidence type="ECO:0000313" key="3">
    <source>
        <dbReference type="Proteomes" id="UP000061010"/>
    </source>
</evidence>
<dbReference type="OrthoDB" id="5734946at2"/>
<name>A0A0S1AY45_9GAMM</name>
<dbReference type="Pfam" id="PF16137">
    <property type="entry name" value="DUF4845"/>
    <property type="match status" value="1"/>
</dbReference>
<gene>
    <name evidence="2" type="ORF">AOT14_12900</name>
</gene>
<reference evidence="2 3" key="1">
    <citation type="journal article" date="2015" name="Genome Announc.">
        <title>Complete Genome Sequencing of Stenotrophomonas acidaminiphila ZAC14D2_NAIMI4_2, a Multidrug-Resistant Strain Isolated from Sediments of a Polluted River in Mexico, Uncovers New Antibiotic Resistance Genes and a Novel Class-II Lasso Peptide Biosynthesis Gene Cluster.</title>
        <authorList>
            <person name="Vinuesa P."/>
            <person name="Ochoa-Sanchez L.E."/>
        </authorList>
    </citation>
    <scope>NUCLEOTIDE SEQUENCE [LARGE SCALE GENOMIC DNA]</scope>
    <source>
        <strain evidence="2 3">ZAC14D2_NAIMI4_2</strain>
    </source>
</reference>
<keyword evidence="3" id="KW-1185">Reference proteome</keyword>
<evidence type="ECO:0000256" key="1">
    <source>
        <dbReference type="SAM" id="Phobius"/>
    </source>
</evidence>
<keyword evidence="1" id="KW-0812">Transmembrane</keyword>
<organism evidence="2 3">
    <name type="scientific">Stenotrophomonas acidaminiphila</name>
    <dbReference type="NCBI Taxonomy" id="128780"/>
    <lineage>
        <taxon>Bacteria</taxon>
        <taxon>Pseudomonadati</taxon>
        <taxon>Pseudomonadota</taxon>
        <taxon>Gammaproteobacteria</taxon>
        <taxon>Lysobacterales</taxon>
        <taxon>Lysobacteraceae</taxon>
        <taxon>Stenotrophomonas</taxon>
    </lineage>
</organism>
<proteinExistence type="predicted"/>
<keyword evidence="1" id="KW-1133">Transmembrane helix</keyword>
<keyword evidence="1" id="KW-0472">Membrane</keyword>
<sequence>MNRKQGGMTLTSFLMVLAVVGFALYVGMKLFPMYQEFYAVKTSMKALAREPGTSDPAKAQELFFKRMDMNYSDSVKRDNIKFDRIDGGVRMNVSYEVRRPLVGNLDIIGRFENSQDLTSHGE</sequence>
<protein>
    <submittedName>
        <fullName evidence="2">Membrane protein</fullName>
    </submittedName>
</protein>
<dbReference type="PATRIC" id="fig|128780.6.peg.1298"/>
<dbReference type="InterPro" id="IPR032314">
    <property type="entry name" value="DUF4845"/>
</dbReference>
<dbReference type="AlphaFoldDB" id="A0A0S1AY45"/>
<accession>A0A0S1AY45</accession>
<feature type="transmembrane region" description="Helical" evidence="1">
    <location>
        <begin position="6"/>
        <end position="26"/>
    </location>
</feature>